<evidence type="ECO:0000313" key="3">
    <source>
        <dbReference type="Proteomes" id="UP000494040"/>
    </source>
</evidence>
<dbReference type="OrthoDB" id="6588748at2759"/>
<evidence type="ECO:0000259" key="1">
    <source>
        <dbReference type="Pfam" id="PF01593"/>
    </source>
</evidence>
<dbReference type="InterPro" id="IPR002937">
    <property type="entry name" value="Amino_oxidase"/>
</dbReference>
<dbReference type="GeneID" id="106667560"/>
<dbReference type="SUPFAM" id="SSF54373">
    <property type="entry name" value="FAD-linked reductases, C-terminal domain"/>
    <property type="match status" value="1"/>
</dbReference>
<reference evidence="2" key="1">
    <citation type="submission" date="2022-01" db="UniProtKB">
        <authorList>
            <consortium name="EnsemblMetazoa"/>
        </authorList>
    </citation>
    <scope>IDENTIFICATION</scope>
</reference>
<dbReference type="InterPro" id="IPR036188">
    <property type="entry name" value="FAD/NAD-bd_sf"/>
</dbReference>
<dbReference type="Gene3D" id="3.90.660.10">
    <property type="match status" value="1"/>
</dbReference>
<organism evidence="2 3">
    <name type="scientific">Cimex lectularius</name>
    <name type="common">Bed bug</name>
    <name type="synonym">Acanthia lectularia</name>
    <dbReference type="NCBI Taxonomy" id="79782"/>
    <lineage>
        <taxon>Eukaryota</taxon>
        <taxon>Metazoa</taxon>
        <taxon>Ecdysozoa</taxon>
        <taxon>Arthropoda</taxon>
        <taxon>Hexapoda</taxon>
        <taxon>Insecta</taxon>
        <taxon>Pterygota</taxon>
        <taxon>Neoptera</taxon>
        <taxon>Paraneoptera</taxon>
        <taxon>Hemiptera</taxon>
        <taxon>Heteroptera</taxon>
        <taxon>Panheteroptera</taxon>
        <taxon>Cimicomorpha</taxon>
        <taxon>Cimicidae</taxon>
        <taxon>Cimex</taxon>
    </lineage>
</organism>
<dbReference type="Gene3D" id="3.50.50.60">
    <property type="entry name" value="FAD/NAD(P)-binding domain"/>
    <property type="match status" value="1"/>
</dbReference>
<accession>A0A8I6RTI2</accession>
<dbReference type="PANTHER" id="PTHR10742">
    <property type="entry name" value="FLAVIN MONOAMINE OXIDASE"/>
    <property type="match status" value="1"/>
</dbReference>
<keyword evidence="3" id="KW-1185">Reference proteome</keyword>
<dbReference type="InterPro" id="IPR050281">
    <property type="entry name" value="Flavin_monoamine_oxidase"/>
</dbReference>
<protein>
    <recommendedName>
        <fullName evidence="1">Amine oxidase domain-containing protein</fullName>
    </recommendedName>
</protein>
<proteinExistence type="predicted"/>
<dbReference type="OMA" id="GRIKTCW"/>
<evidence type="ECO:0000313" key="2">
    <source>
        <dbReference type="EnsemblMetazoa" id="XP_014251082.1"/>
    </source>
</evidence>
<dbReference type="SUPFAM" id="SSF51905">
    <property type="entry name" value="FAD/NAD(P)-binding domain"/>
    <property type="match status" value="1"/>
</dbReference>
<dbReference type="KEGG" id="clec:106667560"/>
<sequence length="547" mass="59604">MLNFSRKLFFVRKYFSFVATCQQRTFFRGSDKKKDDMVCKQDSKSTNCLFDMCSLNPDIQQPCVIIIGAGMAGLSAAKRLVQCGITNFKILEASERPGGRIKTCWLGDAAVEMGPDVINGASIANPVYTMAAQEGLFTPPLTRLSPQTTMFFTSDGRAIDVDLANKASATFKNLEAKAANLFFVEKKIHNQTLSAYLDSLIVEELKKLPEIERYDTARIFYGMSNGLKSKIGEDLDKVSSTIFGSLHSLPGGDVKIPLGMGGLLAPLLRNLPRCAVHYCKPVQCIRWGTAGSGVPRVVVRCCDGEEFPADYVIVTVSLGVLKNKADLLFCPGLPAGKMEAIRNLGFGNLNKIFIYQESPFWVPGTGGIRFAWSPQELAERGDWVKGISGLSGVEGSGKVLQATVAGEEARIMESKSDAELVADLNKVIQSFMGNSGIKLSKDIMRTDWSTNQFFCGAFTYLGIDSTVAHIADLANPLPGECDEIPPIILFAGEHTSIKYFSTLHGARESGIREADRIVSLTKKLGGPPFRRVCIPCKTRPSHFVAAS</sequence>
<dbReference type="GO" id="GO:0046592">
    <property type="term" value="F:polyamine oxidase activity"/>
    <property type="evidence" value="ECO:0007669"/>
    <property type="project" value="TreeGrafter"/>
</dbReference>
<dbReference type="Pfam" id="PF01593">
    <property type="entry name" value="Amino_oxidase"/>
    <property type="match status" value="1"/>
</dbReference>
<dbReference type="Proteomes" id="UP000494040">
    <property type="component" value="Unassembled WGS sequence"/>
</dbReference>
<dbReference type="RefSeq" id="XP_014251082.1">
    <property type="nucleotide sequence ID" value="XM_014395596.2"/>
</dbReference>
<dbReference type="PANTHER" id="PTHR10742:SF416">
    <property type="entry name" value="SPERMINE OXIDASE"/>
    <property type="match status" value="1"/>
</dbReference>
<dbReference type="EnsemblMetazoa" id="XM_014395596.2">
    <property type="protein sequence ID" value="XP_014251082.1"/>
    <property type="gene ID" value="LOC106667560"/>
</dbReference>
<feature type="domain" description="Amine oxidase" evidence="1">
    <location>
        <begin position="71"/>
        <end position="517"/>
    </location>
</feature>
<dbReference type="AlphaFoldDB" id="A0A8I6RTI2"/>
<name>A0A8I6RTI2_CIMLE</name>